<evidence type="ECO:0000313" key="5">
    <source>
        <dbReference type="Proteomes" id="UP000281547"/>
    </source>
</evidence>
<organism evidence="4 5">
    <name type="scientific">Arsenicitalea aurantiaca</name>
    <dbReference type="NCBI Taxonomy" id="1783274"/>
    <lineage>
        <taxon>Bacteria</taxon>
        <taxon>Pseudomonadati</taxon>
        <taxon>Pseudomonadota</taxon>
        <taxon>Alphaproteobacteria</taxon>
        <taxon>Hyphomicrobiales</taxon>
        <taxon>Devosiaceae</taxon>
        <taxon>Arsenicitalea</taxon>
    </lineage>
</organism>
<dbReference type="OrthoDB" id="9811557at2"/>
<dbReference type="Gene3D" id="3.30.465.10">
    <property type="match status" value="1"/>
</dbReference>
<keyword evidence="5" id="KW-1185">Reference proteome</keyword>
<dbReference type="InterPro" id="IPR016169">
    <property type="entry name" value="FAD-bd_PCMH_sub2"/>
</dbReference>
<dbReference type="InterPro" id="IPR036318">
    <property type="entry name" value="FAD-bd_PCMH-like_sf"/>
</dbReference>
<dbReference type="SUPFAM" id="SSF55103">
    <property type="entry name" value="FAD-linked oxidases, C-terminal domain"/>
    <property type="match status" value="1"/>
</dbReference>
<dbReference type="Pfam" id="PF01565">
    <property type="entry name" value="FAD_binding_4"/>
    <property type="match status" value="1"/>
</dbReference>
<evidence type="ECO:0000256" key="1">
    <source>
        <dbReference type="ARBA" id="ARBA00022630"/>
    </source>
</evidence>
<comment type="caution">
    <text evidence="4">The sequence shown here is derived from an EMBL/GenBank/DDBJ whole genome shotgun (WGS) entry which is preliminary data.</text>
</comment>
<dbReference type="InterPro" id="IPR006094">
    <property type="entry name" value="Oxid_FAD_bind_N"/>
</dbReference>
<dbReference type="InterPro" id="IPR016164">
    <property type="entry name" value="FAD-linked_Oxase-like_C"/>
</dbReference>
<proteinExistence type="predicted"/>
<dbReference type="PANTHER" id="PTHR11748:SF103">
    <property type="entry name" value="GLYCOLATE OXIDASE SUBUNIT GLCE"/>
    <property type="match status" value="1"/>
</dbReference>
<dbReference type="GO" id="GO:0071949">
    <property type="term" value="F:FAD binding"/>
    <property type="evidence" value="ECO:0007669"/>
    <property type="project" value="InterPro"/>
</dbReference>
<evidence type="ECO:0000259" key="3">
    <source>
        <dbReference type="PROSITE" id="PS51387"/>
    </source>
</evidence>
<reference evidence="4 5" key="1">
    <citation type="journal article" date="2016" name="Int. J. Syst. Evol. Microbiol.">
        <title>Arsenicitalea aurantiaca gen. nov., sp. nov., a new member of the family Hyphomicrobiaceae, isolated from high-arsenic sediment.</title>
        <authorList>
            <person name="Mu Y."/>
            <person name="Zhou L."/>
            <person name="Zeng X.C."/>
            <person name="Liu L."/>
            <person name="Pan Y."/>
            <person name="Chen X."/>
            <person name="Wang J."/>
            <person name="Li S."/>
            <person name="Li W.J."/>
            <person name="Wang Y."/>
        </authorList>
    </citation>
    <scope>NUCLEOTIDE SEQUENCE [LARGE SCALE GENOMIC DNA]</scope>
    <source>
        <strain evidence="4 5">42-50</strain>
    </source>
</reference>
<dbReference type="GO" id="GO:0003824">
    <property type="term" value="F:catalytic activity"/>
    <property type="evidence" value="ECO:0007669"/>
    <property type="project" value="InterPro"/>
</dbReference>
<dbReference type="SUPFAM" id="SSF56176">
    <property type="entry name" value="FAD-binding/transporter-associated domain-like"/>
    <property type="match status" value="1"/>
</dbReference>
<keyword evidence="1" id="KW-0285">Flavoprotein</keyword>
<accession>A0A433X460</accession>
<dbReference type="RefSeq" id="WP_127189566.1">
    <property type="nucleotide sequence ID" value="NZ_RZNJ01000006.1"/>
</dbReference>
<evidence type="ECO:0000313" key="4">
    <source>
        <dbReference type="EMBL" id="RUT28842.1"/>
    </source>
</evidence>
<dbReference type="AlphaFoldDB" id="A0A433X460"/>
<dbReference type="InterPro" id="IPR016166">
    <property type="entry name" value="FAD-bd_PCMH"/>
</dbReference>
<name>A0A433X460_9HYPH</name>
<sequence length="393" mass="40372">MSVLFPKDEAECAGLVGDIAGRGETLEIVGGGTRAGLGRPVEATHRLSSAQMSGITLYEPSELVIGARAGTPVSTIEAALAEKGQMLPFEPMDHRTLYGQTGEPTIGAVAAANVSGPRRISVGAARDHLIGVRFVNGRGEVVKSGGRVMKNVTGLDLVKLSAGAHGTLGVLTEVIFKLLPRPDASLTLVFRGLGDADAVGLMSLALGSPYEVSAAAHLPAEADFSGRTLIRIEGFPASLAYRRDQLVARLAAHGAAEALEGEAEGALWARVRDCAPLAGDGTGEVWRVSVAPAKAAGFVAGLSEAGIVRHFYDWGGGLVWLSRAAGALDDGAIFAAAARAGGHAMLVRAPDARRRAGPVFQPLSAGVMALTAGIKASIDPGHAINPGRMYEGL</sequence>
<dbReference type="PANTHER" id="PTHR11748">
    <property type="entry name" value="D-LACTATE DEHYDROGENASE"/>
    <property type="match status" value="1"/>
</dbReference>
<keyword evidence="2" id="KW-0274">FAD</keyword>
<feature type="domain" description="FAD-binding PCMH-type" evidence="3">
    <location>
        <begin position="1"/>
        <end position="181"/>
    </location>
</feature>
<protein>
    <submittedName>
        <fullName evidence="4">FAD-binding protein</fullName>
    </submittedName>
</protein>
<dbReference type="EMBL" id="RZNJ01000006">
    <property type="protein sequence ID" value="RUT28842.1"/>
    <property type="molecule type" value="Genomic_DNA"/>
</dbReference>
<evidence type="ECO:0000256" key="2">
    <source>
        <dbReference type="ARBA" id="ARBA00022827"/>
    </source>
</evidence>
<gene>
    <name evidence="4" type="ORF">EMQ25_15750</name>
</gene>
<dbReference type="Proteomes" id="UP000281547">
    <property type="component" value="Unassembled WGS sequence"/>
</dbReference>
<dbReference type="PROSITE" id="PS51387">
    <property type="entry name" value="FAD_PCMH"/>
    <property type="match status" value="1"/>
</dbReference>